<dbReference type="Proteomes" id="UP001461498">
    <property type="component" value="Unassembled WGS sequence"/>
</dbReference>
<accession>A0AAW1D8G9</accession>
<evidence type="ECO:0008006" key="3">
    <source>
        <dbReference type="Google" id="ProtNLM"/>
    </source>
</evidence>
<evidence type="ECO:0000313" key="1">
    <source>
        <dbReference type="EMBL" id="KAK9506842.1"/>
    </source>
</evidence>
<comment type="caution">
    <text evidence="1">The sequence shown here is derived from an EMBL/GenBank/DDBJ whole genome shotgun (WGS) entry which is preliminary data.</text>
</comment>
<evidence type="ECO:0000313" key="2">
    <source>
        <dbReference type="Proteomes" id="UP001461498"/>
    </source>
</evidence>
<name>A0AAW1D8G9_9HEMI</name>
<sequence length="309" mass="35244">MGPHNRCNLPEGHSFFYNDSGSNPSKVFVSVEWVDKSGEAKYKMVPTEDFYPDIEVNDENRDSIHSHFSQEEGSNRVNICGYSFKNQKGLRIHLSMNHPIESNKETIRRIIKDDRTINSSSRNNSMETEVREWETVFSDVLNDGHNVDVNDLDLKVDNFRKFLRRANQHLPGPKHRAVEYFQLRNKKKSEICEPNFVISLGYKLNPAMDGILLTDFADDQAVTTNNIADEERVVTLLQILLREVGLPINPCKSTAIIINDGAVISAKLFLEDGEYIQSAGQDEAIKYLECKFSGEIVLNDNSIKKFNNK</sequence>
<keyword evidence="2" id="KW-1185">Reference proteome</keyword>
<dbReference type="AlphaFoldDB" id="A0AAW1D8G9"/>
<reference evidence="1 2" key="1">
    <citation type="submission" date="2022-12" db="EMBL/GenBank/DDBJ databases">
        <title>Chromosome-level genome assembly of true bugs.</title>
        <authorList>
            <person name="Ma L."/>
            <person name="Li H."/>
        </authorList>
    </citation>
    <scope>NUCLEOTIDE SEQUENCE [LARGE SCALE GENOMIC DNA]</scope>
    <source>
        <strain evidence="1">Lab_2022b</strain>
    </source>
</reference>
<protein>
    <recommendedName>
        <fullName evidence="3">Reverse transcriptase domain-containing protein</fullName>
    </recommendedName>
</protein>
<proteinExistence type="predicted"/>
<dbReference type="EMBL" id="JAPXFL010000005">
    <property type="protein sequence ID" value="KAK9506842.1"/>
    <property type="molecule type" value="Genomic_DNA"/>
</dbReference>
<gene>
    <name evidence="1" type="ORF">O3M35_008704</name>
</gene>
<organism evidence="1 2">
    <name type="scientific">Rhynocoris fuscipes</name>
    <dbReference type="NCBI Taxonomy" id="488301"/>
    <lineage>
        <taxon>Eukaryota</taxon>
        <taxon>Metazoa</taxon>
        <taxon>Ecdysozoa</taxon>
        <taxon>Arthropoda</taxon>
        <taxon>Hexapoda</taxon>
        <taxon>Insecta</taxon>
        <taxon>Pterygota</taxon>
        <taxon>Neoptera</taxon>
        <taxon>Paraneoptera</taxon>
        <taxon>Hemiptera</taxon>
        <taxon>Heteroptera</taxon>
        <taxon>Panheteroptera</taxon>
        <taxon>Cimicomorpha</taxon>
        <taxon>Reduviidae</taxon>
        <taxon>Harpactorinae</taxon>
        <taxon>Harpactorini</taxon>
        <taxon>Rhynocoris</taxon>
    </lineage>
</organism>